<dbReference type="Proteomes" id="UP001189429">
    <property type="component" value="Unassembled WGS sequence"/>
</dbReference>
<comment type="caution">
    <text evidence="2">The sequence shown here is derived from an EMBL/GenBank/DDBJ whole genome shotgun (WGS) entry which is preliminary data.</text>
</comment>
<evidence type="ECO:0000256" key="1">
    <source>
        <dbReference type="SAM" id="MobiDB-lite"/>
    </source>
</evidence>
<dbReference type="EMBL" id="CAUYUJ010003780">
    <property type="protein sequence ID" value="CAK0806768.1"/>
    <property type="molecule type" value="Genomic_DNA"/>
</dbReference>
<feature type="compositionally biased region" description="Low complexity" evidence="1">
    <location>
        <begin position="115"/>
        <end position="129"/>
    </location>
</feature>
<feature type="region of interest" description="Disordered" evidence="1">
    <location>
        <begin position="114"/>
        <end position="140"/>
    </location>
</feature>
<feature type="region of interest" description="Disordered" evidence="1">
    <location>
        <begin position="404"/>
        <end position="431"/>
    </location>
</feature>
<evidence type="ECO:0000313" key="2">
    <source>
        <dbReference type="EMBL" id="CAK0806768.1"/>
    </source>
</evidence>
<protein>
    <submittedName>
        <fullName evidence="2">Uncharacterized protein</fullName>
    </submittedName>
</protein>
<name>A0ABN9QN67_9DINO</name>
<accession>A0ABN9QN67</accession>
<keyword evidence="3" id="KW-1185">Reference proteome</keyword>
<organism evidence="2 3">
    <name type="scientific">Prorocentrum cordatum</name>
    <dbReference type="NCBI Taxonomy" id="2364126"/>
    <lineage>
        <taxon>Eukaryota</taxon>
        <taxon>Sar</taxon>
        <taxon>Alveolata</taxon>
        <taxon>Dinophyceae</taxon>
        <taxon>Prorocentrales</taxon>
        <taxon>Prorocentraceae</taxon>
        <taxon>Prorocentrum</taxon>
    </lineage>
</organism>
<evidence type="ECO:0000313" key="3">
    <source>
        <dbReference type="Proteomes" id="UP001189429"/>
    </source>
</evidence>
<reference evidence="2" key="1">
    <citation type="submission" date="2023-10" db="EMBL/GenBank/DDBJ databases">
        <authorList>
            <person name="Chen Y."/>
            <person name="Shah S."/>
            <person name="Dougan E. K."/>
            <person name="Thang M."/>
            <person name="Chan C."/>
        </authorList>
    </citation>
    <scope>NUCLEOTIDE SEQUENCE [LARGE SCALE GENOMIC DNA]</scope>
</reference>
<proteinExistence type="predicted"/>
<sequence>MGKLELISGNISSLSQTMMQNNADVADLKQSVAGSISRCSELSDQQLTQDLSEALRAQDAKIEAMRSEFIVKDCENMDTAIDIALASRCDDICQQLNELKEAQKVAETRLCEIASTPTPRPSRSPSMPLGRRRGAAPEARSYEGKQHDACKLILLGFPRPLLLADVKAIGFRCKETFGPSQAQATIIVRAFDLSKKVSLLFENASAASSFLDAFFEGRRPLGRSTFCAALAALPPAVTIRISSDADILCEVDRDVAVEFGIADLIDTVQAEDAQQCPPGGAGEPARIITRGDWDFVVEGAGGALRSFTPSDRIPVEVLMGRYRPDSSQPAIPPWIAGLPEFSKALQELISGIPGTWGVWRKLEITKGLPRRKKTVTMAPRASIQEYDPALAVYTPSRRSEVWDNRSGIYDDPDETGRGRRRKPGYAAAGRGHVRRQVHQQLRVDVSLRRFFVLFCCFPSELATGS</sequence>
<gene>
    <name evidence="2" type="ORF">PCOR1329_LOCUS12876</name>
</gene>